<keyword evidence="5" id="KW-1185">Reference proteome</keyword>
<evidence type="ECO:0000259" key="2">
    <source>
        <dbReference type="PROSITE" id="PS00662"/>
    </source>
</evidence>
<evidence type="ECO:0000313" key="6">
    <source>
        <dbReference type="Proteomes" id="UP000596035"/>
    </source>
</evidence>
<dbReference type="InterPro" id="IPR027417">
    <property type="entry name" value="P-loop_NTPase"/>
</dbReference>
<evidence type="ECO:0000313" key="4">
    <source>
        <dbReference type="EMBL" id="QQR30082.1"/>
    </source>
</evidence>
<dbReference type="Proteomes" id="UP000196710">
    <property type="component" value="Chromosome"/>
</dbReference>
<reference evidence="3" key="1">
    <citation type="journal article" date="2017" name="Genome Announc.">
        <title>High-Quality Whole-Genome Sequences of the Oligo-Mouse-Microbiota Bacterial Community.</title>
        <authorList>
            <person name="Garzetti D."/>
            <person name="Brugiroux S."/>
            <person name="Bunk B."/>
            <person name="Pukall R."/>
            <person name="McCoy K.D."/>
            <person name="Macpherson A.J."/>
            <person name="Stecher B."/>
        </authorList>
    </citation>
    <scope>NUCLEOTIDE SEQUENCE</scope>
    <source>
        <strain evidence="3">KB18</strain>
    </source>
</reference>
<dbReference type="InterPro" id="IPR050921">
    <property type="entry name" value="T4SS_GSP_E_ATPase"/>
</dbReference>
<dbReference type="GO" id="GO:0016887">
    <property type="term" value="F:ATP hydrolysis activity"/>
    <property type="evidence" value="ECO:0007669"/>
    <property type="project" value="InterPro"/>
</dbReference>
<dbReference type="Pfam" id="PF00437">
    <property type="entry name" value="T2SSE"/>
    <property type="match status" value="1"/>
</dbReference>
<reference evidence="4 6" key="3">
    <citation type="submission" date="2020-11" db="EMBL/GenBank/DDBJ databases">
        <title>Closed and high quality bacterial genomes of the OMM12 community.</title>
        <authorList>
            <person name="Marbouty M."/>
            <person name="Lamy-Besnier Q."/>
            <person name="Debarbieux L."/>
            <person name="Koszul R."/>
        </authorList>
    </citation>
    <scope>NUCLEOTIDE SEQUENCE [LARGE SCALE GENOMIC DNA]</scope>
    <source>
        <strain evidence="4 6">KB18</strain>
    </source>
</reference>
<dbReference type="CDD" id="cd01131">
    <property type="entry name" value="PilT"/>
    <property type="match status" value="1"/>
</dbReference>
<reference evidence="5" key="2">
    <citation type="submission" date="2017-05" db="EMBL/GenBank/DDBJ databases">
        <title>Improved OligoMM genomes.</title>
        <authorList>
            <person name="Garzetti D."/>
        </authorList>
    </citation>
    <scope>NUCLEOTIDE SEQUENCE [LARGE SCALE GENOMIC DNA]</scope>
    <source>
        <strain evidence="5">KB18</strain>
    </source>
</reference>
<evidence type="ECO:0000313" key="5">
    <source>
        <dbReference type="Proteomes" id="UP000196710"/>
    </source>
</evidence>
<dbReference type="Gene3D" id="3.40.50.300">
    <property type="entry name" value="P-loop containing nucleotide triphosphate hydrolases"/>
    <property type="match status" value="1"/>
</dbReference>
<dbReference type="EMBL" id="CP021422">
    <property type="protein sequence ID" value="ASB40800.1"/>
    <property type="molecule type" value="Genomic_DNA"/>
</dbReference>
<dbReference type="RefSeq" id="WP_066542058.1">
    <property type="nucleotide sequence ID" value="NZ_CAJTCQ010000003.1"/>
</dbReference>
<dbReference type="SUPFAM" id="SSF52540">
    <property type="entry name" value="P-loop containing nucleoside triphosphate hydrolases"/>
    <property type="match status" value="1"/>
</dbReference>
<accession>A0A1Z2XQU7</accession>
<dbReference type="AlphaFoldDB" id="A0A1Z2XQU7"/>
<dbReference type="KEGG" id="amur:ADH66_09135"/>
<gene>
    <name evidence="3" type="ORF">ADH66_09135</name>
    <name evidence="4" type="ORF">I5Q82_19175</name>
</gene>
<dbReference type="Proteomes" id="UP000596035">
    <property type="component" value="Chromosome"/>
</dbReference>
<dbReference type="InterPro" id="IPR006321">
    <property type="entry name" value="PilT/PilU"/>
</dbReference>
<dbReference type="GO" id="GO:0005524">
    <property type="term" value="F:ATP binding"/>
    <property type="evidence" value="ECO:0007669"/>
    <property type="project" value="InterPro"/>
</dbReference>
<dbReference type="SMART" id="SM00382">
    <property type="entry name" value="AAA"/>
    <property type="match status" value="1"/>
</dbReference>
<dbReference type="EMBL" id="CP065321">
    <property type="protein sequence ID" value="QQR30082.1"/>
    <property type="molecule type" value="Genomic_DNA"/>
</dbReference>
<dbReference type="InterPro" id="IPR003593">
    <property type="entry name" value="AAA+_ATPase"/>
</dbReference>
<dbReference type="InterPro" id="IPR001482">
    <property type="entry name" value="T2SS/T4SS_dom"/>
</dbReference>
<name>A0A1Z2XQU7_9FIRM</name>
<dbReference type="PANTHER" id="PTHR30486">
    <property type="entry name" value="TWITCHING MOTILITY PROTEIN PILT"/>
    <property type="match status" value="1"/>
</dbReference>
<organism evidence="4 6">
    <name type="scientific">Acutalibacter muris</name>
    <dbReference type="NCBI Taxonomy" id="1796620"/>
    <lineage>
        <taxon>Bacteria</taxon>
        <taxon>Bacillati</taxon>
        <taxon>Bacillota</taxon>
        <taxon>Clostridia</taxon>
        <taxon>Eubacteriales</taxon>
        <taxon>Acutalibacteraceae</taxon>
        <taxon>Acutalibacter</taxon>
    </lineage>
</organism>
<protein>
    <submittedName>
        <fullName evidence="4">PilT/PilU family type 4a pilus ATPase</fullName>
    </submittedName>
    <submittedName>
        <fullName evidence="3">Type IV pili twitching motility protein PilT</fullName>
    </submittedName>
</protein>
<comment type="similarity">
    <text evidence="1">Belongs to the GSP E family.</text>
</comment>
<evidence type="ECO:0000256" key="1">
    <source>
        <dbReference type="ARBA" id="ARBA00006611"/>
    </source>
</evidence>
<dbReference type="Gene3D" id="3.30.450.90">
    <property type="match status" value="1"/>
</dbReference>
<dbReference type="NCBIfam" id="TIGR01420">
    <property type="entry name" value="pilT_fam"/>
    <property type="match status" value="1"/>
</dbReference>
<evidence type="ECO:0000313" key="3">
    <source>
        <dbReference type="EMBL" id="ASB40800.1"/>
    </source>
</evidence>
<sequence length="352" mass="39247">MDIQNVLRQAAEWNASDVFLVAGLPVTLKCKGHQQRLTEGILMPEHTQALIDQIYRFIGRDQTRIAQGKDDDFSFAVRGMGRFRVNVFRQRGSMAAVIRLIQFGLPDPALLGIPEEVLSLTENQKGLVLVTGAVGTGKSTTLACMIQRINQSRDCHIITMEDPIEYVYRHERSIVTQREISIDAISYPAALRSALRESPDVILLGEMRDYDTISAAITATETGLLLFSTLHTSSAANTITRIIDVFPAGQQQQVKIQLAQLLKGVVCQQLIPDIEGRLIPVFEIMKTNNAIQNMIREDKLHQLDSVMMSGASEGMCTMDGSLLKLYQQGRITRETAMVYCMNYEVMAKRLGV</sequence>
<feature type="domain" description="Bacterial type II secretion system protein E" evidence="2">
    <location>
        <begin position="195"/>
        <end position="209"/>
    </location>
</feature>
<proteinExistence type="inferred from homology"/>
<dbReference type="PROSITE" id="PS00662">
    <property type="entry name" value="T2SP_E"/>
    <property type="match status" value="1"/>
</dbReference>